<comment type="subcellular location">
    <subcellularLocation>
        <location evidence="1">Membrane</location>
        <topology evidence="1">Multi-pass membrane protein</topology>
    </subcellularLocation>
</comment>
<evidence type="ECO:0000256" key="4">
    <source>
        <dbReference type="ARBA" id="ARBA00023136"/>
    </source>
</evidence>
<evidence type="ECO:0000313" key="9">
    <source>
        <dbReference type="Proteomes" id="UP000509510"/>
    </source>
</evidence>
<dbReference type="GeneID" id="55999295"/>
<keyword evidence="9" id="KW-1185">Reference proteome</keyword>
<name>A0A7H8RJ24_TALRU</name>
<dbReference type="EMBL" id="CP055903">
    <property type="protein sequence ID" value="QKX64643.1"/>
    <property type="molecule type" value="Genomic_DNA"/>
</dbReference>
<keyword evidence="2 6" id="KW-0812">Transmembrane</keyword>
<dbReference type="InterPro" id="IPR052337">
    <property type="entry name" value="SAT4-like"/>
</dbReference>
<feature type="domain" description="Rhodopsin" evidence="7">
    <location>
        <begin position="13"/>
        <end position="145"/>
    </location>
</feature>
<comment type="similarity">
    <text evidence="5">Belongs to the SAT4 family.</text>
</comment>
<reference evidence="9" key="1">
    <citation type="submission" date="2020-06" db="EMBL/GenBank/DDBJ databases">
        <title>A chromosome-scale genome assembly of Talaromyces rugulosus W13939.</title>
        <authorList>
            <person name="Wang B."/>
            <person name="Guo L."/>
            <person name="Ye K."/>
            <person name="Wang L."/>
        </authorList>
    </citation>
    <scope>NUCLEOTIDE SEQUENCE [LARGE SCALE GENOMIC DNA]</scope>
    <source>
        <strain evidence="9">W13939</strain>
    </source>
</reference>
<dbReference type="Proteomes" id="UP000509510">
    <property type="component" value="Chromosome VI"/>
</dbReference>
<feature type="transmembrane region" description="Helical" evidence="6">
    <location>
        <begin position="53"/>
        <end position="76"/>
    </location>
</feature>
<dbReference type="Pfam" id="PF20684">
    <property type="entry name" value="Fung_rhodopsin"/>
    <property type="match status" value="1"/>
</dbReference>
<gene>
    <name evidence="8" type="ORF">TRUGW13939_11819</name>
</gene>
<dbReference type="RefSeq" id="XP_035350816.1">
    <property type="nucleotide sequence ID" value="XM_035494923.1"/>
</dbReference>
<feature type="transmembrane region" description="Helical" evidence="6">
    <location>
        <begin position="135"/>
        <end position="156"/>
    </location>
</feature>
<feature type="transmembrane region" description="Helical" evidence="6">
    <location>
        <begin position="20"/>
        <end position="41"/>
    </location>
</feature>
<evidence type="ECO:0000256" key="3">
    <source>
        <dbReference type="ARBA" id="ARBA00022989"/>
    </source>
</evidence>
<feature type="transmembrane region" description="Helical" evidence="6">
    <location>
        <begin position="96"/>
        <end position="123"/>
    </location>
</feature>
<dbReference type="KEGG" id="trg:TRUGW13939_11819"/>
<dbReference type="GO" id="GO:0016020">
    <property type="term" value="C:membrane"/>
    <property type="evidence" value="ECO:0007669"/>
    <property type="project" value="UniProtKB-SubCell"/>
</dbReference>
<sequence>MWNITLAQFLANNFVITGYIMQVTASATLGLIKLTIFLFYAEIFWVLEWCRCVIYIGASISTAFYLSITIVQFYFMTPRPGESMAKHFGGNMAARVTSLSIPTTSVGLAIDILLLIVPLLAVFQLRLAKKKKVQLLLTFLIGILYVSDHSSVALSANNE</sequence>
<dbReference type="PANTHER" id="PTHR33048:SF158">
    <property type="entry name" value="MEMBRANE PROTEIN PTH11-LIKE, PUTATIVE-RELATED"/>
    <property type="match status" value="1"/>
</dbReference>
<evidence type="ECO:0000256" key="6">
    <source>
        <dbReference type="SAM" id="Phobius"/>
    </source>
</evidence>
<dbReference type="InterPro" id="IPR049326">
    <property type="entry name" value="Rhodopsin_dom_fungi"/>
</dbReference>
<evidence type="ECO:0000256" key="5">
    <source>
        <dbReference type="ARBA" id="ARBA00038359"/>
    </source>
</evidence>
<organism evidence="8 9">
    <name type="scientific">Talaromyces rugulosus</name>
    <name type="common">Penicillium rugulosum</name>
    <dbReference type="NCBI Taxonomy" id="121627"/>
    <lineage>
        <taxon>Eukaryota</taxon>
        <taxon>Fungi</taxon>
        <taxon>Dikarya</taxon>
        <taxon>Ascomycota</taxon>
        <taxon>Pezizomycotina</taxon>
        <taxon>Eurotiomycetes</taxon>
        <taxon>Eurotiomycetidae</taxon>
        <taxon>Eurotiales</taxon>
        <taxon>Trichocomaceae</taxon>
        <taxon>Talaromyces</taxon>
        <taxon>Talaromyces sect. Islandici</taxon>
    </lineage>
</organism>
<evidence type="ECO:0000259" key="7">
    <source>
        <dbReference type="Pfam" id="PF20684"/>
    </source>
</evidence>
<keyword evidence="3 6" id="KW-1133">Transmembrane helix</keyword>
<evidence type="ECO:0000256" key="2">
    <source>
        <dbReference type="ARBA" id="ARBA00022692"/>
    </source>
</evidence>
<dbReference type="OrthoDB" id="3923077at2759"/>
<accession>A0A7H8RJ24</accession>
<proteinExistence type="inferred from homology"/>
<evidence type="ECO:0000256" key="1">
    <source>
        <dbReference type="ARBA" id="ARBA00004141"/>
    </source>
</evidence>
<dbReference type="AlphaFoldDB" id="A0A7H8RJ24"/>
<keyword evidence="4 6" id="KW-0472">Membrane</keyword>
<evidence type="ECO:0000313" key="8">
    <source>
        <dbReference type="EMBL" id="QKX64643.1"/>
    </source>
</evidence>
<protein>
    <recommendedName>
        <fullName evidence="7">Rhodopsin domain-containing protein</fullName>
    </recommendedName>
</protein>
<dbReference type="PANTHER" id="PTHR33048">
    <property type="entry name" value="PTH11-LIKE INTEGRAL MEMBRANE PROTEIN (AFU_ORTHOLOGUE AFUA_5G11245)"/>
    <property type="match status" value="1"/>
</dbReference>